<sequence>MVNTRVAIRGARRTKQLAGLVSEAGEQNERSLGKSMVRSSETELGSGDLQNNHTKTQTLSQTSLGNDAYSSTDTYAEWVKTDSRREFSVSLVQKKKLRIGKKFTKPIRNKKIEQEPKKEMIGRRWTEERKKRHSEIMKRFWEERIREKGNRLAIASIADLSWRSRLLRHRSGVQEALGSNPGEGMAPLVSGEPWFRKLESLSLFFRVATSELGPNYEQVTLVAVNQGRTYFVHDVHAQGKQGKVREFHVTGKSQGIFTWVRENCSLYRERGHGGCAIFTLPTKANRDQSPAGLPDFRKWESCRTMPLVEGFYRGYPVSSAPSFQRRSIFTSITLIGSEDLDVKSRPNLFTHSLHREQLEIAVLVQLGSGGGWGRCTGARQRPYLPPPLPPPPQRVTLETRGMSLRNKVPFTLITVRLPRTMRALGLAISSPLYNQQEEKCKTKEQKTTPKRPLGQAQRTRTKPLQGQQMLNNQTNKTTTTFTGTRYGKKRQQAEVFNRAETWYTYRNPMTMQQYGDSDLVLQPGSSPQRTATVQWRHGGQTTCLQSRRTGFDSQWAGSFPGFSHVVIVPDDPAGRQVFVHYAHRLSRPRCLATKISPAIQYAAIPRSLKVLHAPPDIVMVVIVVECAGGATGVCRDRSNRAKRQAVWYRKNGSPAALVMDTEAVAAATRPWRRSTLSNTLFFPRRRGLVVRLPPRRLVSASISHAQLPICLLYLPSIRTHTITPLPAVKRWRVWKQAKFPIRLPSAPNVCQGGVPKLLPQFNPCPTSRKNSTALRAPSARLVPRPLVCPHSTKQPSTIVSEPPSSFRLSVVVPRRTRRYWITAPRPDGFHNTAYPQTVTGVKTGFLRSGEVGESQGKKAVRATQGS</sequence>
<accession>A0ABQ9HXX3</accession>
<feature type="region of interest" description="Disordered" evidence="1">
    <location>
        <begin position="22"/>
        <end position="65"/>
    </location>
</feature>
<feature type="compositionally biased region" description="Polar residues" evidence="1">
    <location>
        <begin position="37"/>
        <end position="65"/>
    </location>
</feature>
<keyword evidence="3" id="KW-1185">Reference proteome</keyword>
<feature type="compositionally biased region" description="Basic and acidic residues" evidence="1">
    <location>
        <begin position="436"/>
        <end position="447"/>
    </location>
</feature>
<name>A0ABQ9HXX3_9NEOP</name>
<evidence type="ECO:0000313" key="2">
    <source>
        <dbReference type="EMBL" id="KAJ8889218.1"/>
    </source>
</evidence>
<comment type="caution">
    <text evidence="2">The sequence shown here is derived from an EMBL/GenBank/DDBJ whole genome shotgun (WGS) entry which is preliminary data.</text>
</comment>
<feature type="region of interest" description="Disordered" evidence="1">
    <location>
        <begin position="436"/>
        <end position="462"/>
    </location>
</feature>
<proteinExistence type="predicted"/>
<dbReference type="Proteomes" id="UP001159363">
    <property type="component" value="Chromosome 3"/>
</dbReference>
<evidence type="ECO:0000256" key="1">
    <source>
        <dbReference type="SAM" id="MobiDB-lite"/>
    </source>
</evidence>
<protein>
    <submittedName>
        <fullName evidence="2">Uncharacterized protein</fullName>
    </submittedName>
</protein>
<reference evidence="2 3" key="1">
    <citation type="submission" date="2023-02" db="EMBL/GenBank/DDBJ databases">
        <title>LHISI_Scaffold_Assembly.</title>
        <authorList>
            <person name="Stuart O.P."/>
            <person name="Cleave R."/>
            <person name="Magrath M.J.L."/>
            <person name="Mikheyev A.S."/>
        </authorList>
    </citation>
    <scope>NUCLEOTIDE SEQUENCE [LARGE SCALE GENOMIC DNA]</scope>
    <source>
        <strain evidence="2">Daus_M_001</strain>
        <tissue evidence="2">Leg muscle</tissue>
    </source>
</reference>
<dbReference type="EMBL" id="JARBHB010000003">
    <property type="protein sequence ID" value="KAJ8889218.1"/>
    <property type="molecule type" value="Genomic_DNA"/>
</dbReference>
<gene>
    <name evidence="2" type="ORF">PR048_008716</name>
</gene>
<evidence type="ECO:0000313" key="3">
    <source>
        <dbReference type="Proteomes" id="UP001159363"/>
    </source>
</evidence>
<organism evidence="2 3">
    <name type="scientific">Dryococelus australis</name>
    <dbReference type="NCBI Taxonomy" id="614101"/>
    <lineage>
        <taxon>Eukaryota</taxon>
        <taxon>Metazoa</taxon>
        <taxon>Ecdysozoa</taxon>
        <taxon>Arthropoda</taxon>
        <taxon>Hexapoda</taxon>
        <taxon>Insecta</taxon>
        <taxon>Pterygota</taxon>
        <taxon>Neoptera</taxon>
        <taxon>Polyneoptera</taxon>
        <taxon>Phasmatodea</taxon>
        <taxon>Verophasmatodea</taxon>
        <taxon>Anareolatae</taxon>
        <taxon>Phasmatidae</taxon>
        <taxon>Eurycanthinae</taxon>
        <taxon>Dryococelus</taxon>
    </lineage>
</organism>